<name>X1QDB6_9ZZZZ</name>
<organism evidence="1">
    <name type="scientific">marine sediment metagenome</name>
    <dbReference type="NCBI Taxonomy" id="412755"/>
    <lineage>
        <taxon>unclassified sequences</taxon>
        <taxon>metagenomes</taxon>
        <taxon>ecological metagenomes</taxon>
    </lineage>
</organism>
<reference evidence="1" key="1">
    <citation type="journal article" date="2014" name="Front. Microbiol.">
        <title>High frequency of phylogenetically diverse reductive dehalogenase-homologous genes in deep subseafloor sedimentary metagenomes.</title>
        <authorList>
            <person name="Kawai M."/>
            <person name="Futagami T."/>
            <person name="Toyoda A."/>
            <person name="Takaki Y."/>
            <person name="Nishi S."/>
            <person name="Hori S."/>
            <person name="Arai W."/>
            <person name="Tsubouchi T."/>
            <person name="Morono Y."/>
            <person name="Uchiyama I."/>
            <person name="Ito T."/>
            <person name="Fujiyama A."/>
            <person name="Inagaki F."/>
            <person name="Takami H."/>
        </authorList>
    </citation>
    <scope>NUCLEOTIDE SEQUENCE</scope>
    <source>
        <strain evidence="1">Expedition CK06-06</strain>
    </source>
</reference>
<dbReference type="EMBL" id="BARW01000586">
    <property type="protein sequence ID" value="GAI66462.1"/>
    <property type="molecule type" value="Genomic_DNA"/>
</dbReference>
<proteinExistence type="predicted"/>
<sequence>MAKLKAPLLSLGASGAIGKSIVFFGWKGLNVAREYVIPANPRTDPQTTQRGYLTTMVDLVHSVQADGTHPLTAADISAYALWAAVVKAATTWFNQVVKNGIDQLVAGLREAIFSSGTTTPGTDELDVAVWTLGIAPTDGYFYYGTSRTALIRREAATCASGEASATITGLVTGTKYFWQFVPTAPATIVGSKSGIYYGVPL</sequence>
<gene>
    <name evidence="1" type="ORF">S12H4_02404</name>
</gene>
<comment type="caution">
    <text evidence="1">The sequence shown here is derived from an EMBL/GenBank/DDBJ whole genome shotgun (WGS) entry which is preliminary data.</text>
</comment>
<dbReference type="AlphaFoldDB" id="X1QDB6"/>
<evidence type="ECO:0000313" key="1">
    <source>
        <dbReference type="EMBL" id="GAI66462.1"/>
    </source>
</evidence>
<protein>
    <submittedName>
        <fullName evidence="1">Uncharacterized protein</fullName>
    </submittedName>
</protein>
<accession>X1QDB6</accession>